<feature type="domain" description="Citrate lyase ligase C-terminal" evidence="4">
    <location>
        <begin position="151"/>
        <end position="332"/>
    </location>
</feature>
<dbReference type="InterPro" id="IPR013166">
    <property type="entry name" value="Citrate_lyase_ligase_C"/>
</dbReference>
<dbReference type="PANTHER" id="PTHR40599:SF1">
    <property type="entry name" value="[CITRATE [PRO-3S]-LYASE] LIGASE"/>
    <property type="match status" value="1"/>
</dbReference>
<dbReference type="Pfam" id="PF08218">
    <property type="entry name" value="Citrate_ly_lig"/>
    <property type="match status" value="1"/>
</dbReference>
<evidence type="ECO:0000256" key="1">
    <source>
        <dbReference type="ARBA" id="ARBA00022741"/>
    </source>
</evidence>
<comment type="catalytic activity">
    <reaction evidence="3">
        <text>holo-[citrate lyase ACP] + acetate + ATP = acetyl-[citrate lyase ACP] + AMP + diphosphate</text>
        <dbReference type="Rhea" id="RHEA:23788"/>
        <dbReference type="Rhea" id="RHEA-COMP:10158"/>
        <dbReference type="Rhea" id="RHEA-COMP:13710"/>
        <dbReference type="ChEBI" id="CHEBI:30089"/>
        <dbReference type="ChEBI" id="CHEBI:30616"/>
        <dbReference type="ChEBI" id="CHEBI:33019"/>
        <dbReference type="ChEBI" id="CHEBI:82683"/>
        <dbReference type="ChEBI" id="CHEBI:137976"/>
        <dbReference type="ChEBI" id="CHEBI:456215"/>
        <dbReference type="EC" id="6.2.1.22"/>
    </reaction>
</comment>
<sequence>MQVFNQTDIRQLFLKNHFVREQWQRLLVHSGIKPATKAFQQLDKTLGLYQGEELVGTVSYQKNVIKYIAISEKYKQSGHTLHVLVSAIIQEMSQHEIFHYFVFTKQRYQKSFEHLGFKTIVSTEKTAILEMGDWSIAQYLATIPKTLNAKNAAIVMNANPFTNGHSYLIEQAAAANDWVYVFVLEKEQALFSTLERFRFVQEGVKHLKNVIVVLGNDYVISPATFPTYFLRENDEAAKEQMIVDATLFKERIAASLNITTRYVGEEPFSPMTSTYNQVLKKILPPEITVKVIPRKKTQQNQVISASQVRKAFLEEQLEDIQEMVSKTTYHYLKNKRES</sequence>
<dbReference type="Gene3D" id="3.40.50.620">
    <property type="entry name" value="HUPs"/>
    <property type="match status" value="1"/>
</dbReference>
<dbReference type="EMBL" id="JXLB01000001">
    <property type="protein sequence ID" value="OJG83984.1"/>
    <property type="molecule type" value="Genomic_DNA"/>
</dbReference>
<evidence type="ECO:0000259" key="4">
    <source>
        <dbReference type="SMART" id="SM00764"/>
    </source>
</evidence>
<evidence type="ECO:0000256" key="3">
    <source>
        <dbReference type="PIRNR" id="PIRNR005751"/>
    </source>
</evidence>
<dbReference type="PANTHER" id="PTHR40599">
    <property type="entry name" value="[CITRATE [PRO-3S]-LYASE] LIGASE"/>
    <property type="match status" value="1"/>
</dbReference>
<dbReference type="NCBIfam" id="TIGR00125">
    <property type="entry name" value="cyt_tran_rel"/>
    <property type="match status" value="1"/>
</dbReference>
<dbReference type="SUPFAM" id="SSF52374">
    <property type="entry name" value="Nucleotidylyl transferase"/>
    <property type="match status" value="1"/>
</dbReference>
<keyword evidence="1 3" id="KW-0547">Nucleotide-binding</keyword>
<dbReference type="STRING" id="150033.RV14_GL000161"/>
<dbReference type="GO" id="GO:0016829">
    <property type="term" value="F:lyase activity"/>
    <property type="evidence" value="ECO:0007669"/>
    <property type="project" value="UniProtKB-KW"/>
</dbReference>
<dbReference type="Proteomes" id="UP000182152">
    <property type="component" value="Unassembled WGS sequence"/>
</dbReference>
<evidence type="ECO:0000313" key="5">
    <source>
        <dbReference type="EMBL" id="OJG83984.1"/>
    </source>
</evidence>
<keyword evidence="3 5" id="KW-0436">Ligase</keyword>
<keyword evidence="5" id="KW-0456">Lyase</keyword>
<protein>
    <recommendedName>
        <fullName evidence="3">[Citrate [pro-3S]-lyase] ligase</fullName>
        <ecNumber evidence="3">6.2.1.22</ecNumber>
    </recommendedName>
</protein>
<proteinExistence type="predicted"/>
<dbReference type="NCBIfam" id="TIGR00124">
    <property type="entry name" value="cit_ly_ligase"/>
    <property type="match status" value="1"/>
</dbReference>
<dbReference type="PIRSF" id="PIRSF005751">
    <property type="entry name" value="Acet_citr_lig"/>
    <property type="match status" value="1"/>
</dbReference>
<dbReference type="EC" id="6.2.1.22" evidence="3"/>
<reference evidence="5 6" key="1">
    <citation type="submission" date="2014-12" db="EMBL/GenBank/DDBJ databases">
        <title>Draft genome sequences of 29 type strains of Enterococci.</title>
        <authorList>
            <person name="Zhong Z."/>
            <person name="Sun Z."/>
            <person name="Liu W."/>
            <person name="Zhang W."/>
            <person name="Zhang H."/>
        </authorList>
    </citation>
    <scope>NUCLEOTIDE SEQUENCE [LARGE SCALE GENOMIC DNA]</scope>
    <source>
        <strain evidence="5 6">DSM 15687</strain>
    </source>
</reference>
<dbReference type="SMART" id="SM00764">
    <property type="entry name" value="Citrate_ly_lig"/>
    <property type="match status" value="1"/>
</dbReference>
<comment type="function">
    <text evidence="3">Acetylation of prosthetic group (2-(5''-phosphoribosyl)-3'-dephosphocoenzyme-A) of the gamma subunit of citrate lyase.</text>
</comment>
<comment type="caution">
    <text evidence="5">The sequence shown here is derived from an EMBL/GenBank/DDBJ whole genome shotgun (WGS) entry which is preliminary data.</text>
</comment>
<dbReference type="AlphaFoldDB" id="A0A1L8WSI6"/>
<keyword evidence="6" id="KW-1185">Reference proteome</keyword>
<dbReference type="GO" id="GO:0005524">
    <property type="term" value="F:ATP binding"/>
    <property type="evidence" value="ECO:0007669"/>
    <property type="project" value="UniProtKB-UniRule"/>
</dbReference>
<dbReference type="InterPro" id="IPR014729">
    <property type="entry name" value="Rossmann-like_a/b/a_fold"/>
</dbReference>
<dbReference type="InterPro" id="IPR004821">
    <property type="entry name" value="Cyt_trans-like"/>
</dbReference>
<accession>A0A1L8WSI6</accession>
<dbReference type="InterPro" id="IPR005216">
    <property type="entry name" value="Citrate_lyase_ligase"/>
</dbReference>
<gene>
    <name evidence="5" type="ORF">RV14_GL000161</name>
</gene>
<organism evidence="5 6">
    <name type="scientific">Enterococcus ratti</name>
    <dbReference type="NCBI Taxonomy" id="150033"/>
    <lineage>
        <taxon>Bacteria</taxon>
        <taxon>Bacillati</taxon>
        <taxon>Bacillota</taxon>
        <taxon>Bacilli</taxon>
        <taxon>Lactobacillales</taxon>
        <taxon>Enterococcaceae</taxon>
        <taxon>Enterococcus</taxon>
    </lineage>
</organism>
<dbReference type="GO" id="GO:0008771">
    <property type="term" value="F:[citrate (pro-3S)-lyase] ligase activity"/>
    <property type="evidence" value="ECO:0007669"/>
    <property type="project" value="UniProtKB-EC"/>
</dbReference>
<evidence type="ECO:0000256" key="2">
    <source>
        <dbReference type="ARBA" id="ARBA00022840"/>
    </source>
</evidence>
<name>A0A1L8WSI6_9ENTE</name>
<evidence type="ECO:0000313" key="6">
    <source>
        <dbReference type="Proteomes" id="UP000182152"/>
    </source>
</evidence>
<keyword evidence="2 3" id="KW-0067">ATP-binding</keyword>